<keyword evidence="2" id="KW-1133">Transmembrane helix</keyword>
<evidence type="ECO:0000256" key="1">
    <source>
        <dbReference type="SAM" id="MobiDB-lite"/>
    </source>
</evidence>
<organism evidence="4 5">
    <name type="scientific">Nocardia veterana</name>
    <dbReference type="NCBI Taxonomy" id="132249"/>
    <lineage>
        <taxon>Bacteria</taxon>
        <taxon>Bacillati</taxon>
        <taxon>Actinomycetota</taxon>
        <taxon>Actinomycetes</taxon>
        <taxon>Mycobacteriales</taxon>
        <taxon>Nocardiaceae</taxon>
        <taxon>Nocardia</taxon>
    </lineage>
</organism>
<keyword evidence="5" id="KW-1185">Reference proteome</keyword>
<gene>
    <name evidence="4" type="ORF">HGA07_07845</name>
</gene>
<feature type="region of interest" description="Disordered" evidence="1">
    <location>
        <begin position="332"/>
        <end position="364"/>
    </location>
</feature>
<feature type="region of interest" description="Disordered" evidence="1">
    <location>
        <begin position="62"/>
        <end position="85"/>
    </location>
</feature>
<feature type="compositionally biased region" description="Basic and acidic residues" evidence="1">
    <location>
        <begin position="352"/>
        <end position="364"/>
    </location>
</feature>
<dbReference type="EMBL" id="JAAXPE010000005">
    <property type="protein sequence ID" value="NKY85534.1"/>
    <property type="molecule type" value="Genomic_DNA"/>
</dbReference>
<proteinExistence type="predicted"/>
<dbReference type="InterPro" id="IPR025565">
    <property type="entry name" value="DUF4328"/>
</dbReference>
<dbReference type="AlphaFoldDB" id="A0A7X6RHH7"/>
<dbReference type="Proteomes" id="UP000523447">
    <property type="component" value="Unassembled WGS sequence"/>
</dbReference>
<feature type="transmembrane region" description="Helical" evidence="2">
    <location>
        <begin position="126"/>
        <end position="147"/>
    </location>
</feature>
<comment type="caution">
    <text evidence="4">The sequence shown here is derived from an EMBL/GenBank/DDBJ whole genome shotgun (WGS) entry which is preliminary data.</text>
</comment>
<feature type="transmembrane region" description="Helical" evidence="2">
    <location>
        <begin position="167"/>
        <end position="191"/>
    </location>
</feature>
<keyword evidence="2" id="KW-0812">Transmembrane</keyword>
<feature type="transmembrane region" description="Helical" evidence="2">
    <location>
        <begin position="279"/>
        <end position="301"/>
    </location>
</feature>
<keyword evidence="2" id="KW-0472">Membrane</keyword>
<name>A0A7X6RHH7_9NOCA</name>
<reference evidence="4 5" key="1">
    <citation type="submission" date="2020-04" db="EMBL/GenBank/DDBJ databases">
        <title>MicrobeNet Type strains.</title>
        <authorList>
            <person name="Nicholson A.C."/>
        </authorList>
    </citation>
    <scope>NUCLEOTIDE SEQUENCE [LARGE SCALE GENOMIC DNA]</scope>
    <source>
        <strain evidence="4 5">DSM 44445</strain>
    </source>
</reference>
<evidence type="ECO:0000313" key="4">
    <source>
        <dbReference type="EMBL" id="NKY85534.1"/>
    </source>
</evidence>
<feature type="transmembrane region" description="Helical" evidence="2">
    <location>
        <begin position="249"/>
        <end position="267"/>
    </location>
</feature>
<sequence>MNEVDSDGRGSSPVSTVVQPCARCGARWAVHGTPMHWCPRCRGVLLSPAPVDAPPERRNYRWVARPPGRGPRVERPRPSVGADPATPRYAEIPRWGLRDRPPVPSVAPRNRVRAALQWLTERVSGLLLATTILFGLAAAAEFGRYLVLLRNRTRLIDPVVLFLSDLTVYATSVAALVCALMTAVGSIGWLIRARREAYADNGHHDPRSMPALLCGGLIPVINMVWPGVFLTELVRQLGNDPRTLRAVRIWWGLWVLNGVMVIAALLFRTADTLQAQADGVIFTVYTDLVAVAVAVASLWVLRLCEGRDLRGRVRVPKRWLPATGPADQVIEPVHPVTAGTGADESADTESADAQRVEQEEVMAK</sequence>
<feature type="domain" description="DUF4328" evidence="3">
    <location>
        <begin position="152"/>
        <end position="304"/>
    </location>
</feature>
<evidence type="ECO:0000259" key="3">
    <source>
        <dbReference type="Pfam" id="PF14219"/>
    </source>
</evidence>
<feature type="transmembrane region" description="Helical" evidence="2">
    <location>
        <begin position="211"/>
        <end position="229"/>
    </location>
</feature>
<protein>
    <submittedName>
        <fullName evidence="4">DUF4328 domain-containing protein</fullName>
    </submittedName>
</protein>
<dbReference type="Pfam" id="PF14219">
    <property type="entry name" value="DUF4328"/>
    <property type="match status" value="1"/>
</dbReference>
<accession>A0A7X6RHH7</accession>
<evidence type="ECO:0000313" key="5">
    <source>
        <dbReference type="Proteomes" id="UP000523447"/>
    </source>
</evidence>
<evidence type="ECO:0000256" key="2">
    <source>
        <dbReference type="SAM" id="Phobius"/>
    </source>
</evidence>